<proteinExistence type="inferred from homology"/>
<evidence type="ECO:0000256" key="3">
    <source>
        <dbReference type="SAM" id="MobiDB-lite"/>
    </source>
</evidence>
<evidence type="ECO:0000256" key="1">
    <source>
        <dbReference type="ARBA" id="ARBA00007469"/>
    </source>
</evidence>
<comment type="similarity">
    <text evidence="1 2">Belongs to the RNase T2 family.</text>
</comment>
<dbReference type="Gene3D" id="3.90.730.10">
    <property type="entry name" value="Ribonuclease T2-like"/>
    <property type="match status" value="1"/>
</dbReference>
<dbReference type="InterPro" id="IPR036430">
    <property type="entry name" value="RNase_T2-like_sf"/>
</dbReference>
<reference evidence="5" key="1">
    <citation type="journal article" date="2019" name="Gigascience">
        <title>De novo genome assembly of the endangered Acer yangbiense, a plant species with extremely small populations endemic to Yunnan Province, China.</title>
        <authorList>
            <person name="Yang J."/>
            <person name="Wariss H.M."/>
            <person name="Tao L."/>
            <person name="Zhang R."/>
            <person name="Yun Q."/>
            <person name="Hollingsworth P."/>
            <person name="Dao Z."/>
            <person name="Luo G."/>
            <person name="Guo H."/>
            <person name="Ma Y."/>
            <person name="Sun W."/>
        </authorList>
    </citation>
    <scope>NUCLEOTIDE SEQUENCE [LARGE SCALE GENOMIC DNA]</scope>
    <source>
        <strain evidence="5">cv. Malutang</strain>
    </source>
</reference>
<dbReference type="EMBL" id="VAHF01000009">
    <property type="protein sequence ID" value="TXG54114.1"/>
    <property type="molecule type" value="Genomic_DNA"/>
</dbReference>
<sequence>MKTMKKMKKAPPAKKGKFHHSGKLNQSRIFDHFWFVLTWPPSFCELDNDTSPLVQDLNAYWPNFGIDNINKCFWKHEWDKHGRTISEWNEQEPVTPEDYFMRAVKLIKNISINISSALNGRDLVANDSSYPVSNFTSAITSVTGNETVMLNCTAGIYNNLPVLGEVRLCVDRNATGFIKCSGENERNRTQNSCGEGAVRIRFPGL</sequence>
<dbReference type="InterPro" id="IPR001568">
    <property type="entry name" value="RNase_T2-like"/>
</dbReference>
<dbReference type="Proteomes" id="UP000323000">
    <property type="component" value="Chromosome 9"/>
</dbReference>
<dbReference type="SUPFAM" id="SSF55895">
    <property type="entry name" value="Ribonuclease Rh-like"/>
    <property type="match status" value="1"/>
</dbReference>
<accession>A0A5C7HAX9</accession>
<dbReference type="PANTHER" id="PTHR11240">
    <property type="entry name" value="RIBONUCLEASE T2"/>
    <property type="match status" value="1"/>
</dbReference>
<gene>
    <name evidence="4" type="ORF">EZV62_019370</name>
</gene>
<organism evidence="4 5">
    <name type="scientific">Acer yangbiense</name>
    <dbReference type="NCBI Taxonomy" id="1000413"/>
    <lineage>
        <taxon>Eukaryota</taxon>
        <taxon>Viridiplantae</taxon>
        <taxon>Streptophyta</taxon>
        <taxon>Embryophyta</taxon>
        <taxon>Tracheophyta</taxon>
        <taxon>Spermatophyta</taxon>
        <taxon>Magnoliopsida</taxon>
        <taxon>eudicotyledons</taxon>
        <taxon>Gunneridae</taxon>
        <taxon>Pentapetalae</taxon>
        <taxon>rosids</taxon>
        <taxon>malvids</taxon>
        <taxon>Sapindales</taxon>
        <taxon>Sapindaceae</taxon>
        <taxon>Hippocastanoideae</taxon>
        <taxon>Acereae</taxon>
        <taxon>Acer</taxon>
    </lineage>
</organism>
<comment type="caution">
    <text evidence="4">The sequence shown here is derived from an EMBL/GenBank/DDBJ whole genome shotgun (WGS) entry which is preliminary data.</text>
</comment>
<dbReference type="Pfam" id="PF00445">
    <property type="entry name" value="Ribonuclease_T2"/>
    <property type="match status" value="1"/>
</dbReference>
<dbReference type="AlphaFoldDB" id="A0A5C7HAX9"/>
<dbReference type="GO" id="GO:0033897">
    <property type="term" value="F:ribonuclease T2 activity"/>
    <property type="evidence" value="ECO:0007669"/>
    <property type="project" value="InterPro"/>
</dbReference>
<evidence type="ECO:0000313" key="5">
    <source>
        <dbReference type="Proteomes" id="UP000323000"/>
    </source>
</evidence>
<protein>
    <submittedName>
        <fullName evidence="4">Uncharacterized protein</fullName>
    </submittedName>
</protein>
<feature type="region of interest" description="Disordered" evidence="3">
    <location>
        <begin position="1"/>
        <end position="21"/>
    </location>
</feature>
<keyword evidence="5" id="KW-1185">Reference proteome</keyword>
<name>A0A5C7HAX9_9ROSI</name>
<evidence type="ECO:0000313" key="4">
    <source>
        <dbReference type="EMBL" id="TXG54114.1"/>
    </source>
</evidence>
<dbReference type="OrthoDB" id="435754at2759"/>
<evidence type="ECO:0000256" key="2">
    <source>
        <dbReference type="RuleBase" id="RU004328"/>
    </source>
</evidence>
<dbReference type="GO" id="GO:0003723">
    <property type="term" value="F:RNA binding"/>
    <property type="evidence" value="ECO:0007669"/>
    <property type="project" value="InterPro"/>
</dbReference>
<dbReference type="PANTHER" id="PTHR11240:SF22">
    <property type="entry name" value="RIBONUCLEASE T2"/>
    <property type="match status" value="1"/>
</dbReference>